<dbReference type="SUPFAM" id="SSF53335">
    <property type="entry name" value="S-adenosyl-L-methionine-dependent methyltransferases"/>
    <property type="match status" value="1"/>
</dbReference>
<dbReference type="InterPro" id="IPR013216">
    <property type="entry name" value="Methyltransf_11"/>
</dbReference>
<name>A0A0E3N7G5_METTT</name>
<sequence>MDTKKIIQSYWDYRSESYNNGVIENSEEGRNAWKAMLLKAVEGKKGLKVLDVGTGPGFLALLFAEMGNEVTAVDLSNNMLEKARRNALKRSLKIDFLQGDAENLQLPDAYFDVVVNKYLLWTLPDPRKALMEWRRVLKDGGKIIAIDGEWNQQSLSGRKKEENYMKIFRKQYEPIKKDLPLFSLKPEYLSKIFKDSGFGTVSITRMEDFCKFEKEKDSLFDKHDSSDPIYFIKAEK</sequence>
<accession>A0A0E3N7G5</accession>
<dbReference type="Pfam" id="PF08241">
    <property type="entry name" value="Methyltransf_11"/>
    <property type="match status" value="1"/>
</dbReference>
<dbReference type="HOGENOM" id="CLU_037990_4_0_2"/>
<keyword evidence="2" id="KW-0489">Methyltransferase</keyword>
<dbReference type="EMBL" id="CP009501">
    <property type="protein sequence ID" value="AKB12061.1"/>
    <property type="molecule type" value="Genomic_DNA"/>
</dbReference>
<protein>
    <submittedName>
        <fullName evidence="2">UbiE/COQ5 methyltransferase</fullName>
    </submittedName>
</protein>
<evidence type="ECO:0000313" key="2">
    <source>
        <dbReference type="EMBL" id="AKB12061.1"/>
    </source>
</evidence>
<reference evidence="2 3" key="1">
    <citation type="submission" date="2014-07" db="EMBL/GenBank/DDBJ databases">
        <title>Methanogenic archaea and the global carbon cycle.</title>
        <authorList>
            <person name="Henriksen J.R."/>
            <person name="Luke J."/>
            <person name="Reinhart S."/>
            <person name="Benedict M.N."/>
            <person name="Youngblut N.D."/>
            <person name="Metcalf M.E."/>
            <person name="Whitaker R.J."/>
            <person name="Metcalf W.W."/>
        </authorList>
    </citation>
    <scope>NUCLEOTIDE SEQUENCE [LARGE SCALE GENOMIC DNA]</scope>
    <source>
        <strain evidence="3">ATCC 43570 / DSM 1825 / OCM 12 / VKM B-1830 / TM-1</strain>
    </source>
</reference>
<dbReference type="PATRIC" id="fig|523844.20.peg.400"/>
<dbReference type="InterPro" id="IPR029063">
    <property type="entry name" value="SAM-dependent_MTases_sf"/>
</dbReference>
<dbReference type="GO" id="GO:0008757">
    <property type="term" value="F:S-adenosylmethionine-dependent methyltransferase activity"/>
    <property type="evidence" value="ECO:0007669"/>
    <property type="project" value="InterPro"/>
</dbReference>
<dbReference type="Proteomes" id="UP000066529">
    <property type="component" value="Chromosome"/>
</dbReference>
<evidence type="ECO:0000313" key="3">
    <source>
        <dbReference type="Proteomes" id="UP000066529"/>
    </source>
</evidence>
<gene>
    <name evidence="2" type="ORF">MSTHT_0303</name>
</gene>
<dbReference type="GO" id="GO:0032259">
    <property type="term" value="P:methylation"/>
    <property type="evidence" value="ECO:0007669"/>
    <property type="project" value="UniProtKB-KW"/>
</dbReference>
<dbReference type="PANTHER" id="PTHR43591">
    <property type="entry name" value="METHYLTRANSFERASE"/>
    <property type="match status" value="1"/>
</dbReference>
<feature type="domain" description="Methyltransferase type 11" evidence="1">
    <location>
        <begin position="50"/>
        <end position="144"/>
    </location>
</feature>
<dbReference type="KEGG" id="mthr:MSTHT_0303"/>
<dbReference type="GeneID" id="41601696"/>
<dbReference type="RefSeq" id="WP_048166291.1">
    <property type="nucleotide sequence ID" value="NZ_CP009501.1"/>
</dbReference>
<organism evidence="2 3">
    <name type="scientific">Methanosarcina thermophila (strain ATCC 43570 / DSM 1825 / OCM 12 / VKM B-1830 / TM-1)</name>
    <dbReference type="NCBI Taxonomy" id="523844"/>
    <lineage>
        <taxon>Archaea</taxon>
        <taxon>Methanobacteriati</taxon>
        <taxon>Methanobacteriota</taxon>
        <taxon>Stenosarchaea group</taxon>
        <taxon>Methanomicrobia</taxon>
        <taxon>Methanosarcinales</taxon>
        <taxon>Methanosarcinaceae</taxon>
        <taxon>Methanosarcina</taxon>
    </lineage>
</organism>
<keyword evidence="2" id="KW-0808">Transferase</keyword>
<proteinExistence type="predicted"/>
<dbReference type="OrthoDB" id="147504at2157"/>
<evidence type="ECO:0000259" key="1">
    <source>
        <dbReference type="Pfam" id="PF08241"/>
    </source>
</evidence>
<dbReference type="AlphaFoldDB" id="A0A0E3N7G5"/>
<dbReference type="CDD" id="cd02440">
    <property type="entry name" value="AdoMet_MTases"/>
    <property type="match status" value="1"/>
</dbReference>
<dbReference type="STRING" id="523844.MSTHT_0303"/>
<dbReference type="Gene3D" id="3.40.50.150">
    <property type="entry name" value="Vaccinia Virus protein VP39"/>
    <property type="match status" value="1"/>
</dbReference>
<dbReference type="PANTHER" id="PTHR43591:SF24">
    <property type="entry name" value="2-METHOXY-6-POLYPRENYL-1,4-BENZOQUINOL METHYLASE, MITOCHONDRIAL"/>
    <property type="match status" value="1"/>
</dbReference>